<reference evidence="1" key="1">
    <citation type="submission" date="2019-08" db="EMBL/GenBank/DDBJ databases">
        <authorList>
            <person name="Kucharzyk K."/>
            <person name="Murdoch R.W."/>
            <person name="Higgins S."/>
            <person name="Loffler F."/>
        </authorList>
    </citation>
    <scope>NUCLEOTIDE SEQUENCE</scope>
</reference>
<dbReference type="AlphaFoldDB" id="A0A645DSP2"/>
<protein>
    <submittedName>
        <fullName evidence="1">Uncharacterized protein</fullName>
    </submittedName>
</protein>
<organism evidence="1">
    <name type="scientific">bioreactor metagenome</name>
    <dbReference type="NCBI Taxonomy" id="1076179"/>
    <lineage>
        <taxon>unclassified sequences</taxon>
        <taxon>metagenomes</taxon>
        <taxon>ecological metagenomes</taxon>
    </lineage>
</organism>
<dbReference type="EMBL" id="VSSQ01039129">
    <property type="protein sequence ID" value="MPM92148.1"/>
    <property type="molecule type" value="Genomic_DNA"/>
</dbReference>
<accession>A0A645DSP2</accession>
<sequence length="142" mass="15203">MQQLVEYAALHLCGVELGDGGGYRVELAAHMAGQAVVDERAQHGALGNCVRQLEARVLEIHDAPAKRLALLHVVRRCLDHAFQAGGGAQCDGQALLGEFDGGVCERGVLFTQAVVHRHAHVVEKQLAGVLRMLADLAQRRAA</sequence>
<evidence type="ECO:0000313" key="1">
    <source>
        <dbReference type="EMBL" id="MPM92148.1"/>
    </source>
</evidence>
<gene>
    <name evidence="1" type="ORF">SDC9_139283</name>
</gene>
<proteinExistence type="predicted"/>
<name>A0A645DSP2_9ZZZZ</name>
<comment type="caution">
    <text evidence="1">The sequence shown here is derived from an EMBL/GenBank/DDBJ whole genome shotgun (WGS) entry which is preliminary data.</text>
</comment>